<dbReference type="InterPro" id="IPR001709">
    <property type="entry name" value="Flavoprot_Pyr_Nucl_cyt_Rdtase"/>
</dbReference>
<dbReference type="SUPFAM" id="SSF63380">
    <property type="entry name" value="Riboflavin synthase domain-like"/>
    <property type="match status" value="1"/>
</dbReference>
<feature type="binding site" evidence="7">
    <location>
        <position position="120"/>
    </location>
    <ligand>
        <name>FAD</name>
        <dbReference type="ChEBI" id="CHEBI:57692"/>
    </ligand>
</feature>
<proteinExistence type="predicted"/>
<feature type="compositionally biased region" description="Polar residues" evidence="8">
    <location>
        <begin position="478"/>
        <end position="489"/>
    </location>
</feature>
<evidence type="ECO:0000256" key="2">
    <source>
        <dbReference type="ARBA" id="ARBA00022630"/>
    </source>
</evidence>
<dbReference type="Gene3D" id="3.40.50.80">
    <property type="entry name" value="Nucleotide-binding domain of ferredoxin-NADP reductase (FNR) module"/>
    <property type="match status" value="1"/>
</dbReference>
<dbReference type="PRINTS" id="PR00406">
    <property type="entry name" value="CYTB5RDTASE"/>
</dbReference>
<dbReference type="Gene3D" id="2.40.30.10">
    <property type="entry name" value="Translation factors"/>
    <property type="match status" value="1"/>
</dbReference>
<dbReference type="InterPro" id="IPR008160">
    <property type="entry name" value="Collagen"/>
</dbReference>
<dbReference type="Pfam" id="PF00175">
    <property type="entry name" value="NAD_binding_1"/>
    <property type="match status" value="1"/>
</dbReference>
<feature type="domain" description="FAD-binding FR-type" evidence="9">
    <location>
        <begin position="32"/>
        <end position="144"/>
    </location>
</feature>
<comment type="cofactor">
    <cofactor evidence="1 7">
        <name>FAD</name>
        <dbReference type="ChEBI" id="CHEBI:57692"/>
    </cofactor>
</comment>
<feature type="compositionally biased region" description="Basic residues" evidence="8">
    <location>
        <begin position="380"/>
        <end position="389"/>
    </location>
</feature>
<dbReference type="SUPFAM" id="SSF52343">
    <property type="entry name" value="Ferredoxin reductase-like, C-terminal NADP-linked domain"/>
    <property type="match status" value="1"/>
</dbReference>
<feature type="binding site" evidence="7">
    <location>
        <position position="103"/>
    </location>
    <ligand>
        <name>FAD</name>
        <dbReference type="ChEBI" id="CHEBI:57692"/>
    </ligand>
</feature>
<evidence type="ECO:0000313" key="11">
    <source>
        <dbReference type="Proteomes" id="UP001620645"/>
    </source>
</evidence>
<dbReference type="PRINTS" id="PR00371">
    <property type="entry name" value="FPNCR"/>
</dbReference>
<evidence type="ECO:0000256" key="3">
    <source>
        <dbReference type="ARBA" id="ARBA00022737"/>
    </source>
</evidence>
<feature type="binding site" evidence="7">
    <location>
        <position position="119"/>
    </location>
    <ligand>
        <name>FAD</name>
        <dbReference type="ChEBI" id="CHEBI:57692"/>
    </ligand>
</feature>
<dbReference type="InterPro" id="IPR039261">
    <property type="entry name" value="FNR_nucleotide-bd"/>
</dbReference>
<keyword evidence="11" id="KW-1185">Reference proteome</keyword>
<reference evidence="10 11" key="1">
    <citation type="submission" date="2024-10" db="EMBL/GenBank/DDBJ databases">
        <authorList>
            <person name="Kim D."/>
        </authorList>
    </citation>
    <scope>NUCLEOTIDE SEQUENCE [LARGE SCALE GENOMIC DNA]</scope>
    <source>
        <strain evidence="10">Taebaek</strain>
    </source>
</reference>
<feature type="binding site" evidence="7">
    <location>
        <position position="106"/>
    </location>
    <ligand>
        <name>FAD</name>
        <dbReference type="ChEBI" id="CHEBI:57692"/>
    </ligand>
</feature>
<feature type="compositionally biased region" description="Basic and acidic residues" evidence="8">
    <location>
        <begin position="423"/>
        <end position="438"/>
    </location>
</feature>
<dbReference type="GO" id="GO:0016491">
    <property type="term" value="F:oxidoreductase activity"/>
    <property type="evidence" value="ECO:0007669"/>
    <property type="project" value="UniProtKB-KW"/>
</dbReference>
<evidence type="ECO:0000256" key="4">
    <source>
        <dbReference type="ARBA" id="ARBA00022827"/>
    </source>
</evidence>
<dbReference type="InterPro" id="IPR017927">
    <property type="entry name" value="FAD-bd_FR_type"/>
</dbReference>
<organism evidence="10 11">
    <name type="scientific">Heterodera schachtii</name>
    <name type="common">Sugarbeet cyst nematode worm</name>
    <name type="synonym">Tylenchus schachtii</name>
    <dbReference type="NCBI Taxonomy" id="97005"/>
    <lineage>
        <taxon>Eukaryota</taxon>
        <taxon>Metazoa</taxon>
        <taxon>Ecdysozoa</taxon>
        <taxon>Nematoda</taxon>
        <taxon>Chromadorea</taxon>
        <taxon>Rhabditida</taxon>
        <taxon>Tylenchina</taxon>
        <taxon>Tylenchomorpha</taxon>
        <taxon>Tylenchoidea</taxon>
        <taxon>Heteroderidae</taxon>
        <taxon>Heteroderinae</taxon>
        <taxon>Heterodera</taxon>
    </lineage>
</organism>
<feature type="compositionally biased region" description="Basic and acidic residues" evidence="8">
    <location>
        <begin position="333"/>
        <end position="348"/>
    </location>
</feature>
<sequence>MQILKRRGDNCGTDSGGKKRKPKGPKTLEDPEKKYALKLIERERVSHDTRRFRFALPTEQHILGLPVGQHIYVSAKIAGKLVVRPYTPVSSDDDLGFVDFIIKVYFRDVHPNFLEGGKMSQHLESMEIGDPLDFHGPSGLIVYDGNGHFLIRPDRMTSPVPRHFDEIVLIAGGTGITPMLQLIKDILKNSPEDSTKISLLFANKTEEDILLRDDLDKLSAKFADQFSVGYTVDRAPGPNWKYSKGFINEQMIHLPTNKVDTAVFMCGPPQMVNFACLPALDKLDFPPGKRGKRGKDGKPGSPGLSGAPGLPGNHAPVPLDFELQCRICPMGEPGERGRAGEPGEDGRPGENGTTGKTGKDGSPGEIGQIGPMGEKGKEGKKGKRGRRGKAALEGQRGDKGQKGRAGEEGKRGKRGTKGQTGRDGTEGKRGQRGKEGKVGRRGTQGQKGKEGPTGEPGTDRFYCPCPRQSQSQRKEDQSQTNGEPTTEYGQKNPRGKMRTKSSNNRQTQQHRHVHEVAMGRGEDEGRRKLA</sequence>
<feature type="region of interest" description="Disordered" evidence="8">
    <location>
        <begin position="286"/>
        <end position="317"/>
    </location>
</feature>
<accession>A0ABD2IIA4</accession>
<dbReference type="PROSITE" id="PS51384">
    <property type="entry name" value="FAD_FR"/>
    <property type="match status" value="1"/>
</dbReference>
<dbReference type="Pfam" id="PF01391">
    <property type="entry name" value="Collagen"/>
    <property type="match status" value="2"/>
</dbReference>
<evidence type="ECO:0000259" key="9">
    <source>
        <dbReference type="PROSITE" id="PS51384"/>
    </source>
</evidence>
<evidence type="ECO:0000256" key="7">
    <source>
        <dbReference type="PIRSR" id="PIRSR601834-1"/>
    </source>
</evidence>
<feature type="compositionally biased region" description="Basic and acidic residues" evidence="8">
    <location>
        <begin position="395"/>
        <end position="410"/>
    </location>
</feature>
<dbReference type="InterPro" id="IPR001433">
    <property type="entry name" value="OxRdtase_FAD/NAD-bd"/>
</dbReference>
<dbReference type="Pfam" id="PF00970">
    <property type="entry name" value="FAD_binding_6"/>
    <property type="match status" value="1"/>
</dbReference>
<dbReference type="InterPro" id="IPR001834">
    <property type="entry name" value="CBR-like"/>
</dbReference>
<feature type="region of interest" description="Disordered" evidence="8">
    <location>
        <begin position="1"/>
        <end position="31"/>
    </location>
</feature>
<feature type="binding site" evidence="7">
    <location>
        <position position="86"/>
    </location>
    <ligand>
        <name>FAD</name>
        <dbReference type="ChEBI" id="CHEBI:57692"/>
    </ligand>
</feature>
<feature type="binding site" evidence="7">
    <location>
        <position position="85"/>
    </location>
    <ligand>
        <name>FAD</name>
        <dbReference type="ChEBI" id="CHEBI:57692"/>
    </ligand>
</feature>
<keyword evidence="3" id="KW-0677">Repeat</keyword>
<dbReference type="InterPro" id="IPR008333">
    <property type="entry name" value="Cbr1-like_FAD-bd_dom"/>
</dbReference>
<dbReference type="FunFam" id="2.40.30.10:FF:000021">
    <property type="entry name" value="NADH-cytochrome b5 reductase"/>
    <property type="match status" value="1"/>
</dbReference>
<feature type="binding site" evidence="7">
    <location>
        <position position="177"/>
    </location>
    <ligand>
        <name>FAD</name>
        <dbReference type="ChEBI" id="CHEBI:57692"/>
    </ligand>
</feature>
<evidence type="ECO:0000313" key="10">
    <source>
        <dbReference type="EMBL" id="KAL3077290.1"/>
    </source>
</evidence>
<feature type="binding site" evidence="7">
    <location>
        <position position="118"/>
    </location>
    <ligand>
        <name>FAD</name>
        <dbReference type="ChEBI" id="CHEBI:57692"/>
    </ligand>
</feature>
<keyword evidence="2 7" id="KW-0285">Flavoprotein</keyword>
<dbReference type="PANTHER" id="PTHR19370:SF185">
    <property type="entry name" value="NADH-CYTOCHROME B5 REDUCTASE"/>
    <property type="match status" value="1"/>
</dbReference>
<evidence type="ECO:0000256" key="5">
    <source>
        <dbReference type="ARBA" id="ARBA00023002"/>
    </source>
</evidence>
<keyword evidence="4 7" id="KW-0274">FAD</keyword>
<dbReference type="Proteomes" id="UP001620645">
    <property type="component" value="Unassembled WGS sequence"/>
</dbReference>
<comment type="caution">
    <text evidence="10">The sequence shown here is derived from an EMBL/GenBank/DDBJ whole genome shotgun (WGS) entry which is preliminary data.</text>
</comment>
<name>A0ABD2IIA4_HETSC</name>
<keyword evidence="6" id="KW-0520">NAD</keyword>
<dbReference type="CDD" id="cd06183">
    <property type="entry name" value="cyt_b5_reduct_like"/>
    <property type="match status" value="1"/>
</dbReference>
<dbReference type="InterPro" id="IPR017938">
    <property type="entry name" value="Riboflavin_synthase-like_b-brl"/>
</dbReference>
<protein>
    <recommendedName>
        <fullName evidence="9">FAD-binding FR-type domain-containing protein</fullName>
    </recommendedName>
</protein>
<gene>
    <name evidence="10" type="ORF">niasHS_013279</name>
</gene>
<feature type="binding site" evidence="7">
    <location>
        <position position="84"/>
    </location>
    <ligand>
        <name>FAD</name>
        <dbReference type="ChEBI" id="CHEBI:57692"/>
    </ligand>
</feature>
<evidence type="ECO:0000256" key="6">
    <source>
        <dbReference type="ARBA" id="ARBA00023027"/>
    </source>
</evidence>
<keyword evidence="5" id="KW-0560">Oxidoreductase</keyword>
<dbReference type="PANTHER" id="PTHR19370">
    <property type="entry name" value="NADH-CYTOCHROME B5 REDUCTASE"/>
    <property type="match status" value="1"/>
</dbReference>
<evidence type="ECO:0000256" key="8">
    <source>
        <dbReference type="SAM" id="MobiDB-lite"/>
    </source>
</evidence>
<dbReference type="AlphaFoldDB" id="A0ABD2IIA4"/>
<evidence type="ECO:0000256" key="1">
    <source>
        <dbReference type="ARBA" id="ARBA00001974"/>
    </source>
</evidence>
<dbReference type="EMBL" id="JBICCN010000327">
    <property type="protein sequence ID" value="KAL3077290.1"/>
    <property type="molecule type" value="Genomic_DNA"/>
</dbReference>
<feature type="binding site" evidence="7">
    <location>
        <position position="101"/>
    </location>
    <ligand>
        <name>FAD</name>
        <dbReference type="ChEBI" id="CHEBI:57692"/>
    </ligand>
</feature>
<feature type="region of interest" description="Disordered" evidence="8">
    <location>
        <begin position="329"/>
        <end position="530"/>
    </location>
</feature>
<feature type="compositionally biased region" description="Low complexity" evidence="8">
    <location>
        <begin position="299"/>
        <end position="312"/>
    </location>
</feature>
<feature type="compositionally biased region" description="Basic and acidic residues" evidence="8">
    <location>
        <begin position="514"/>
        <end position="530"/>
    </location>
</feature>